<dbReference type="PANTHER" id="PTHR21058">
    <property type="entry name" value="6,7-DIMETHYL-8-RIBITYLLUMAZINE SYNTHASE DMRL SYNTHASE LUMAZINE SYNTHASE"/>
    <property type="match status" value="1"/>
</dbReference>
<evidence type="ECO:0000313" key="9">
    <source>
        <dbReference type="Proteomes" id="UP000050297"/>
    </source>
</evidence>
<dbReference type="EMBL" id="LJPM01000507">
    <property type="protein sequence ID" value="KPW12381.1"/>
    <property type="molecule type" value="Genomic_DNA"/>
</dbReference>
<proteinExistence type="inferred from homology"/>
<dbReference type="GO" id="GO:0000906">
    <property type="term" value="F:6,7-dimethyl-8-ribityllumazine synthase activity"/>
    <property type="evidence" value="ECO:0007669"/>
    <property type="project" value="UniProtKB-UniRule"/>
</dbReference>
<dbReference type="Gene3D" id="3.40.50.960">
    <property type="entry name" value="Lumazine/riboflavin synthase"/>
    <property type="match status" value="1"/>
</dbReference>
<dbReference type="Proteomes" id="UP000050297">
    <property type="component" value="Unassembled WGS sequence"/>
</dbReference>
<keyword evidence="5 7" id="KW-0808">Transferase</keyword>
<dbReference type="InterPro" id="IPR002180">
    <property type="entry name" value="LS/RS"/>
</dbReference>
<dbReference type="EC" id="2.5.1.78" evidence="3 7"/>
<dbReference type="PATRIC" id="fig|199198.5.peg.2524"/>
<dbReference type="CDD" id="cd09208">
    <property type="entry name" value="Lumazine_synthase-II"/>
    <property type="match status" value="1"/>
</dbReference>
<evidence type="ECO:0000313" key="8">
    <source>
        <dbReference type="EMBL" id="KPW12381.1"/>
    </source>
</evidence>
<comment type="caution">
    <text evidence="8">The sequence shown here is derived from an EMBL/GenBank/DDBJ whole genome shotgun (WGS) entry which is preliminary data.</text>
</comment>
<organism evidence="8 9">
    <name type="scientific">Pseudomonas syringae pv. aceris</name>
    <dbReference type="NCBI Taxonomy" id="199198"/>
    <lineage>
        <taxon>Bacteria</taxon>
        <taxon>Pseudomonadati</taxon>
        <taxon>Pseudomonadota</taxon>
        <taxon>Gammaproteobacteria</taxon>
        <taxon>Pseudomonadales</taxon>
        <taxon>Pseudomonadaceae</taxon>
        <taxon>Pseudomonas</taxon>
        <taxon>Pseudomonas syringae</taxon>
    </lineage>
</organism>
<gene>
    <name evidence="7" type="primary">ribH</name>
    <name evidence="8" type="ORF">ALO91_01788</name>
</gene>
<dbReference type="UniPathway" id="UPA00275">
    <property type="reaction ID" value="UER00404"/>
</dbReference>
<comment type="catalytic activity">
    <reaction evidence="6 7">
        <text>(2S)-2-hydroxy-3-oxobutyl phosphate + 5-amino-6-(D-ribitylamino)uracil = 6,7-dimethyl-8-(1-D-ribityl)lumazine + phosphate + 2 H2O + H(+)</text>
        <dbReference type="Rhea" id="RHEA:26152"/>
        <dbReference type="ChEBI" id="CHEBI:15377"/>
        <dbReference type="ChEBI" id="CHEBI:15378"/>
        <dbReference type="ChEBI" id="CHEBI:15934"/>
        <dbReference type="ChEBI" id="CHEBI:43474"/>
        <dbReference type="ChEBI" id="CHEBI:58201"/>
        <dbReference type="ChEBI" id="CHEBI:58830"/>
        <dbReference type="EC" id="2.5.1.78"/>
    </reaction>
</comment>
<comment type="caution">
    <text evidence="7">Lacks conserved residue(s) required for the propagation of feature annotation.</text>
</comment>
<dbReference type="HAMAP" id="MF_00178">
    <property type="entry name" value="Lumazine_synth"/>
    <property type="match status" value="1"/>
</dbReference>
<evidence type="ECO:0000256" key="1">
    <source>
        <dbReference type="ARBA" id="ARBA00004917"/>
    </source>
</evidence>
<sequence>MTRNASSPRALGGRGFGCYLQGQQTRCDSGADGHSPDEERAGLVSARTSVKPIHERHRSGGFPTQLESLSIQMPCFFHKQESEHVQPTAIDSKSKSHANERVAFIQACWHKDIVDQSRKGFIAEMANQGYAESDIDIFEVGGAFEIPLHAKLLANTGRYAGIVGAALVVDGGIYRHEFVAQSVVSALMQVQLETEVPVFSVVLTPHHFHAGEEHQKFFFDHFVHKGEEAAKTCADTLTKVRSLRRLDAQQKAAC</sequence>
<evidence type="ECO:0000256" key="5">
    <source>
        <dbReference type="ARBA" id="ARBA00022679"/>
    </source>
</evidence>
<comment type="pathway">
    <text evidence="1 7">Cofactor biosynthesis; riboflavin biosynthesis; riboflavin from 2-hydroxy-3-oxobutyl phosphate and 5-amino-6-(D-ribitylamino)uracil: step 1/2.</text>
</comment>
<name>A0A0P9HC26_PSESX</name>
<comment type="subunit">
    <text evidence="7">Forms an icosahedral capsid composed of 60 subunits, arranged as a dodecamer of pentamers.</text>
</comment>
<protein>
    <recommendedName>
        <fullName evidence="3 7">6,7-dimethyl-8-ribityllumazine synthase</fullName>
        <shortName evidence="7">DMRL synthase</shortName>
        <shortName evidence="7">LS</shortName>
        <shortName evidence="7">Lumazine synthase</shortName>
        <ecNumber evidence="3 7">2.5.1.78</ecNumber>
    </recommendedName>
</protein>
<dbReference type="SUPFAM" id="SSF52121">
    <property type="entry name" value="Lumazine synthase"/>
    <property type="match status" value="1"/>
</dbReference>
<comment type="function">
    <text evidence="7">Catalyzes the formation of 6,7-dimethyl-8-ribityllumazine by condensation of 5-amino-6-(D-ribitylamino)uracil with 3,4-dihydroxy-2-butanone 4-phosphate. This is the penultimate step in the biosynthesis of riboflavin.</text>
</comment>
<dbReference type="GO" id="GO:0005829">
    <property type="term" value="C:cytosol"/>
    <property type="evidence" value="ECO:0007669"/>
    <property type="project" value="TreeGrafter"/>
</dbReference>
<reference evidence="8 9" key="1">
    <citation type="submission" date="2015-09" db="EMBL/GenBank/DDBJ databases">
        <title>Genome announcement of multiple Pseudomonas syringae strains.</title>
        <authorList>
            <person name="Thakur S."/>
            <person name="Wang P.W."/>
            <person name="Gong Y."/>
            <person name="Weir B.S."/>
            <person name="Guttman D.S."/>
        </authorList>
    </citation>
    <scope>NUCLEOTIDE SEQUENCE [LARGE SCALE GENOMIC DNA]</scope>
    <source>
        <strain evidence="8 9">ICMP2802</strain>
    </source>
</reference>
<dbReference type="Pfam" id="PF00885">
    <property type="entry name" value="DMRL_synthase"/>
    <property type="match status" value="1"/>
</dbReference>
<comment type="similarity">
    <text evidence="2 7">Belongs to the DMRL synthase family.</text>
</comment>
<feature type="binding site" evidence="7">
    <location>
        <position position="200"/>
    </location>
    <ligand>
        <name>5-amino-6-(D-ribitylamino)uracil</name>
        <dbReference type="ChEBI" id="CHEBI:15934"/>
    </ligand>
</feature>
<keyword evidence="4 7" id="KW-0686">Riboflavin biosynthesis</keyword>
<feature type="binding site" evidence="7">
    <location>
        <position position="214"/>
    </location>
    <ligand>
        <name>(2S)-2-hydroxy-3-oxobutyl phosphate</name>
        <dbReference type="ChEBI" id="CHEBI:58830"/>
    </ligand>
</feature>
<feature type="binding site" evidence="7">
    <location>
        <begin position="143"/>
        <end position="145"/>
    </location>
    <ligand>
        <name>5-amino-6-(D-ribitylamino)uracil</name>
        <dbReference type="ChEBI" id="CHEBI:15934"/>
    </ligand>
</feature>
<evidence type="ECO:0000256" key="4">
    <source>
        <dbReference type="ARBA" id="ARBA00022619"/>
    </source>
</evidence>
<evidence type="ECO:0000256" key="6">
    <source>
        <dbReference type="ARBA" id="ARBA00048785"/>
    </source>
</evidence>
<feature type="binding site" evidence="7">
    <location>
        <position position="109"/>
    </location>
    <ligand>
        <name>5-amino-6-(D-ribitylamino)uracil</name>
        <dbReference type="ChEBI" id="CHEBI:15934"/>
    </ligand>
</feature>
<dbReference type="PANTHER" id="PTHR21058:SF0">
    <property type="entry name" value="6,7-DIMETHYL-8-RIBITYLLUMAZINE SYNTHASE"/>
    <property type="match status" value="1"/>
</dbReference>
<dbReference type="GO" id="GO:0009349">
    <property type="term" value="C:riboflavin synthase complex"/>
    <property type="evidence" value="ECO:0007669"/>
    <property type="project" value="InterPro"/>
</dbReference>
<feature type="binding site" evidence="7">
    <location>
        <begin position="167"/>
        <end position="169"/>
    </location>
    <ligand>
        <name>5-amino-6-(D-ribitylamino)uracil</name>
        <dbReference type="ChEBI" id="CHEBI:15934"/>
    </ligand>
</feature>
<evidence type="ECO:0000256" key="7">
    <source>
        <dbReference type="HAMAP-Rule" id="MF_00178"/>
    </source>
</evidence>
<dbReference type="InterPro" id="IPR034964">
    <property type="entry name" value="LS"/>
</dbReference>
<evidence type="ECO:0000256" key="3">
    <source>
        <dbReference type="ARBA" id="ARBA00012664"/>
    </source>
</evidence>
<dbReference type="InterPro" id="IPR036467">
    <property type="entry name" value="LS/RS_sf"/>
</dbReference>
<feature type="active site" description="Proton donor" evidence="7">
    <location>
        <position position="175"/>
    </location>
</feature>
<dbReference type="AlphaFoldDB" id="A0A0P9HC26"/>
<dbReference type="GO" id="GO:0009231">
    <property type="term" value="P:riboflavin biosynthetic process"/>
    <property type="evidence" value="ECO:0007669"/>
    <property type="project" value="UniProtKB-UniRule"/>
</dbReference>
<accession>A0A0P9HC26</accession>
<dbReference type="NCBIfam" id="NF009084">
    <property type="entry name" value="PRK12419.1"/>
    <property type="match status" value="1"/>
</dbReference>
<evidence type="ECO:0000256" key="2">
    <source>
        <dbReference type="ARBA" id="ARBA00007424"/>
    </source>
</evidence>